<dbReference type="GO" id="GO:0005975">
    <property type="term" value="P:carbohydrate metabolic process"/>
    <property type="evidence" value="ECO:0007669"/>
    <property type="project" value="InterPro"/>
</dbReference>
<name>A0A8H5C305_9AGAR</name>
<dbReference type="SUPFAM" id="SSF51445">
    <property type="entry name" value="(Trans)glycosidases"/>
    <property type="match status" value="1"/>
</dbReference>
<evidence type="ECO:0000256" key="5">
    <source>
        <dbReference type="ARBA" id="ARBA00023295"/>
    </source>
</evidence>
<feature type="compositionally biased region" description="Gly residues" evidence="6">
    <location>
        <begin position="507"/>
        <end position="517"/>
    </location>
</feature>
<dbReference type="AlphaFoldDB" id="A0A8H5C305"/>
<keyword evidence="4" id="KW-0378">Hydrolase</keyword>
<feature type="region of interest" description="Disordered" evidence="6">
    <location>
        <begin position="603"/>
        <end position="638"/>
    </location>
</feature>
<sequence length="668" mass="72725">MAVYDVFAQFSLAITQVFHFLLTLTNISPSNVGFAPYPYEPPPLYPLSISQTPHGFSHSARGWNSFGIQANPLTNPNFVFNQEHVMAQCDVLARPPFSTLGSVVFGNDSNANEEKTGNGLFYTYCSLDSGWSAWDHGDEYGRIIADKRVFDIPKLAEHLHKRGLQLGLYVVPGGFHKDMNKTILGTKNITIGDVCSGDNGLLRCNWHYGQDGVQQWHDSVVEQFARWGVDFIKLDFVTPGSPMLLPKNSSGSVIAYHRAISKLSKLPNSNSRPNRPNHPIRLAISWKLARDPTHFSIWSSHADSFRTDQDINNAGAESARFTRWEVVQRAMNEYRGYVEGHARKHMQTEMGEGMGEVLTIHPDMDNLYVGNGEEIDGVDDRMRRTMVNHWVGAGANLMLGSDLTGLDATGLSLLTNPTILSLAHCFTSRFPMRPRNPGTGLGHSRQLQAWIAGPDPETGDAVVLLVNYGVDLGQGGFGGTGEEFEKELGGSEDSKGARSKSESRGEGITGGTMGGKGPQTVFVSSNDLGLGLGRVGEAGGAVGMQWEVRDAWGESEEGTNFLGVLQSGSGSDLAELKDRGFRTSLRGLQDDAQRQRSFELSPGVGILDVTPGKTRKDSENAHDDYGNDSHSGNGMESDSMMAGSVLMANLAEGESVLLMLKPVGEWKL</sequence>
<comment type="catalytic activity">
    <reaction evidence="1">
        <text>Hydrolysis of terminal, non-reducing alpha-D-galactose residues in alpha-D-galactosides, including galactose oligosaccharides, galactomannans and galactolipids.</text>
        <dbReference type="EC" id="3.2.1.22"/>
    </reaction>
</comment>
<keyword evidence="5" id="KW-0326">Glycosidase</keyword>
<dbReference type="EC" id="3.2.1.22" evidence="3"/>
<feature type="compositionally biased region" description="Basic and acidic residues" evidence="6">
    <location>
        <begin position="614"/>
        <end position="627"/>
    </location>
</feature>
<dbReference type="PANTHER" id="PTHR11452">
    <property type="entry name" value="ALPHA-GALACTOSIDASE/ALPHA-N-ACETYLGALACTOSAMINIDASE"/>
    <property type="match status" value="1"/>
</dbReference>
<evidence type="ECO:0000313" key="8">
    <source>
        <dbReference type="Proteomes" id="UP000559256"/>
    </source>
</evidence>
<feature type="region of interest" description="Disordered" evidence="6">
    <location>
        <begin position="479"/>
        <end position="519"/>
    </location>
</feature>
<dbReference type="GO" id="GO:0004557">
    <property type="term" value="F:alpha-galactosidase activity"/>
    <property type="evidence" value="ECO:0007669"/>
    <property type="project" value="UniProtKB-EC"/>
</dbReference>
<dbReference type="Proteomes" id="UP000559256">
    <property type="component" value="Unassembled WGS sequence"/>
</dbReference>
<protein>
    <recommendedName>
        <fullName evidence="3">alpha-galactosidase</fullName>
        <ecNumber evidence="3">3.2.1.22</ecNumber>
    </recommendedName>
</protein>
<evidence type="ECO:0000256" key="4">
    <source>
        <dbReference type="ARBA" id="ARBA00022801"/>
    </source>
</evidence>
<dbReference type="InterPro" id="IPR002241">
    <property type="entry name" value="Glyco_hydro_27"/>
</dbReference>
<dbReference type="InterPro" id="IPR017853">
    <property type="entry name" value="GH"/>
</dbReference>
<dbReference type="OrthoDB" id="5795902at2759"/>
<evidence type="ECO:0000256" key="1">
    <source>
        <dbReference type="ARBA" id="ARBA00001255"/>
    </source>
</evidence>
<feature type="compositionally biased region" description="Basic and acidic residues" evidence="6">
    <location>
        <begin position="486"/>
        <end position="505"/>
    </location>
</feature>
<dbReference type="InterPro" id="IPR013785">
    <property type="entry name" value="Aldolase_TIM"/>
</dbReference>
<evidence type="ECO:0000256" key="3">
    <source>
        <dbReference type="ARBA" id="ARBA00012755"/>
    </source>
</evidence>
<evidence type="ECO:0000313" key="7">
    <source>
        <dbReference type="EMBL" id="KAF5334114.1"/>
    </source>
</evidence>
<gene>
    <name evidence="7" type="ORF">D9758_016075</name>
</gene>
<accession>A0A8H5C305</accession>
<organism evidence="7 8">
    <name type="scientific">Tetrapyrgos nigripes</name>
    <dbReference type="NCBI Taxonomy" id="182062"/>
    <lineage>
        <taxon>Eukaryota</taxon>
        <taxon>Fungi</taxon>
        <taxon>Dikarya</taxon>
        <taxon>Basidiomycota</taxon>
        <taxon>Agaricomycotina</taxon>
        <taxon>Agaricomycetes</taxon>
        <taxon>Agaricomycetidae</taxon>
        <taxon>Agaricales</taxon>
        <taxon>Marasmiineae</taxon>
        <taxon>Marasmiaceae</taxon>
        <taxon>Tetrapyrgos</taxon>
    </lineage>
</organism>
<dbReference type="Gene3D" id="3.20.20.70">
    <property type="entry name" value="Aldolase class I"/>
    <property type="match status" value="1"/>
</dbReference>
<keyword evidence="8" id="KW-1185">Reference proteome</keyword>
<comment type="caution">
    <text evidence="7">The sequence shown here is derived from an EMBL/GenBank/DDBJ whole genome shotgun (WGS) entry which is preliminary data.</text>
</comment>
<dbReference type="EMBL" id="JAACJM010000269">
    <property type="protein sequence ID" value="KAF5334114.1"/>
    <property type="molecule type" value="Genomic_DNA"/>
</dbReference>
<evidence type="ECO:0000256" key="6">
    <source>
        <dbReference type="SAM" id="MobiDB-lite"/>
    </source>
</evidence>
<comment type="similarity">
    <text evidence="2">Belongs to the glycosyl hydrolase 27 family.</text>
</comment>
<proteinExistence type="inferred from homology"/>
<dbReference type="PANTHER" id="PTHR11452:SF33">
    <property type="entry name" value="ALPHA-GALACTOSIDASE 2"/>
    <property type="match status" value="1"/>
</dbReference>
<dbReference type="CDD" id="cd14792">
    <property type="entry name" value="GH27"/>
    <property type="match status" value="1"/>
</dbReference>
<evidence type="ECO:0000256" key="2">
    <source>
        <dbReference type="ARBA" id="ARBA00009743"/>
    </source>
</evidence>
<reference evidence="7 8" key="1">
    <citation type="journal article" date="2020" name="ISME J.">
        <title>Uncovering the hidden diversity of litter-decomposition mechanisms in mushroom-forming fungi.</title>
        <authorList>
            <person name="Floudas D."/>
            <person name="Bentzer J."/>
            <person name="Ahren D."/>
            <person name="Johansson T."/>
            <person name="Persson P."/>
            <person name="Tunlid A."/>
        </authorList>
    </citation>
    <scope>NUCLEOTIDE SEQUENCE [LARGE SCALE GENOMIC DNA]</scope>
    <source>
        <strain evidence="7 8">CBS 291.85</strain>
    </source>
</reference>